<evidence type="ECO:0000259" key="1">
    <source>
        <dbReference type="Pfam" id="PF00675"/>
    </source>
</evidence>
<sequence length="417" mass="47658">MLNRKIAPVTFQPTQIVFPKPETIELSNGLKVHTFYNSNIDAIKVEFIFRNASSYLEPIIGLNLLTSKLLLSGTAKKSAKDIAEEFARLGSFIEVNPSFDYTTVDIHCIKKNLISTLSLFTEILQEANFPEDELTLQRSILISSYNIQQRKNNIVASKLFRSCVFGNHPYGQSATPDYLNKINREAVIKFYRSNWAAFEVFLSGNISNDEIKYLENQFKCNPKSINYTQSFIYSKKIEHVNRSESFQTSIKLGIPTITKSDPNYPTLLFTNYLLGGYFGSRLMKNIREEKGLTYGIYSSIVNLQHASYFTIGSEVSSSKKELAIDEILKEIDSMSLELIPIDEFTIAKNHWMGSLQNELSSPHSLIEKFKSYYLFNLESNYLQFLYDSIAEITQERILEMSKTYLKQDQMTIVSVGG</sequence>
<dbReference type="PANTHER" id="PTHR11851:SF224">
    <property type="entry name" value="PROCESSING PROTEASE"/>
    <property type="match status" value="1"/>
</dbReference>
<dbReference type="EMBL" id="CP070608">
    <property type="protein sequence ID" value="QSE97940.1"/>
    <property type="molecule type" value="Genomic_DNA"/>
</dbReference>
<dbReference type="SUPFAM" id="SSF63411">
    <property type="entry name" value="LuxS/MPP-like metallohydrolase"/>
    <property type="match status" value="2"/>
</dbReference>
<proteinExistence type="predicted"/>
<evidence type="ECO:0000259" key="2">
    <source>
        <dbReference type="Pfam" id="PF05193"/>
    </source>
</evidence>
<feature type="domain" description="Peptidase M16 N-terminal" evidence="1">
    <location>
        <begin position="61"/>
        <end position="172"/>
    </location>
</feature>
<name>A0A974WKP6_9BACT</name>
<dbReference type="InterPro" id="IPR050361">
    <property type="entry name" value="MPP/UQCRC_Complex"/>
</dbReference>
<dbReference type="Gene3D" id="3.30.830.10">
    <property type="entry name" value="Metalloenzyme, LuxS/M16 peptidase-like"/>
    <property type="match status" value="2"/>
</dbReference>
<evidence type="ECO:0000313" key="3">
    <source>
        <dbReference type="EMBL" id="QSE97940.1"/>
    </source>
</evidence>
<accession>A0A974WKP6</accession>
<organism evidence="3 4">
    <name type="scientific">Fulvivirga lutea</name>
    <dbReference type="NCBI Taxonomy" id="2810512"/>
    <lineage>
        <taxon>Bacteria</taxon>
        <taxon>Pseudomonadati</taxon>
        <taxon>Bacteroidota</taxon>
        <taxon>Cytophagia</taxon>
        <taxon>Cytophagales</taxon>
        <taxon>Fulvivirgaceae</taxon>
        <taxon>Fulvivirga</taxon>
    </lineage>
</organism>
<evidence type="ECO:0000313" key="4">
    <source>
        <dbReference type="Proteomes" id="UP000662783"/>
    </source>
</evidence>
<dbReference type="InterPro" id="IPR011765">
    <property type="entry name" value="Pept_M16_N"/>
</dbReference>
<protein>
    <submittedName>
        <fullName evidence="3">Insulinase family protein</fullName>
    </submittedName>
</protein>
<dbReference type="KEGG" id="fuv:JR347_02295"/>
<reference evidence="3" key="1">
    <citation type="submission" date="2021-02" db="EMBL/GenBank/DDBJ databases">
        <title>Fulvivirga sp. S481 isolated from sea water.</title>
        <authorList>
            <person name="Bae S.S."/>
            <person name="Baek K."/>
        </authorList>
    </citation>
    <scope>NUCLEOTIDE SEQUENCE</scope>
    <source>
        <strain evidence="3">S481</strain>
    </source>
</reference>
<dbReference type="Proteomes" id="UP000662783">
    <property type="component" value="Chromosome"/>
</dbReference>
<dbReference type="PANTHER" id="PTHR11851">
    <property type="entry name" value="METALLOPROTEASE"/>
    <property type="match status" value="1"/>
</dbReference>
<dbReference type="AlphaFoldDB" id="A0A974WKP6"/>
<dbReference type="GO" id="GO:0046872">
    <property type="term" value="F:metal ion binding"/>
    <property type="evidence" value="ECO:0007669"/>
    <property type="project" value="InterPro"/>
</dbReference>
<dbReference type="RefSeq" id="WP_205722448.1">
    <property type="nucleotide sequence ID" value="NZ_CP070608.1"/>
</dbReference>
<gene>
    <name evidence="3" type="ORF">JR347_02295</name>
</gene>
<dbReference type="InterPro" id="IPR007863">
    <property type="entry name" value="Peptidase_M16_C"/>
</dbReference>
<dbReference type="Pfam" id="PF00675">
    <property type="entry name" value="Peptidase_M16"/>
    <property type="match status" value="1"/>
</dbReference>
<keyword evidence="4" id="KW-1185">Reference proteome</keyword>
<dbReference type="Pfam" id="PF05193">
    <property type="entry name" value="Peptidase_M16_C"/>
    <property type="match status" value="1"/>
</dbReference>
<feature type="domain" description="Peptidase M16 C-terminal" evidence="2">
    <location>
        <begin position="181"/>
        <end position="349"/>
    </location>
</feature>
<dbReference type="InterPro" id="IPR011249">
    <property type="entry name" value="Metalloenz_LuxS/M16"/>
</dbReference>